<proteinExistence type="predicted"/>
<gene>
    <name evidence="1" type="ORF">MNBD_GAMMA04-1509</name>
</gene>
<protein>
    <recommendedName>
        <fullName evidence="2">CopG family transcriptional regulator</fullName>
    </recommendedName>
</protein>
<name>A0A3B0WY93_9ZZZZ</name>
<sequence>MSNLSKRSTVYFEPNIHQALKMRAASAHLSVSEIIDEAVRLLMREDQEDLATVSERANEPEISYEDLLNDLKSHGKI</sequence>
<dbReference type="EMBL" id="UOFB01000345">
    <property type="protein sequence ID" value="VAW49326.1"/>
    <property type="molecule type" value="Genomic_DNA"/>
</dbReference>
<dbReference type="AlphaFoldDB" id="A0A3B0WY93"/>
<dbReference type="GO" id="GO:0006355">
    <property type="term" value="P:regulation of DNA-templated transcription"/>
    <property type="evidence" value="ECO:0007669"/>
    <property type="project" value="InterPro"/>
</dbReference>
<evidence type="ECO:0008006" key="2">
    <source>
        <dbReference type="Google" id="ProtNLM"/>
    </source>
</evidence>
<organism evidence="1">
    <name type="scientific">hydrothermal vent metagenome</name>
    <dbReference type="NCBI Taxonomy" id="652676"/>
    <lineage>
        <taxon>unclassified sequences</taxon>
        <taxon>metagenomes</taxon>
        <taxon>ecological metagenomes</taxon>
    </lineage>
</organism>
<reference evidence="1" key="1">
    <citation type="submission" date="2018-06" db="EMBL/GenBank/DDBJ databases">
        <authorList>
            <person name="Zhirakovskaya E."/>
        </authorList>
    </citation>
    <scope>NUCLEOTIDE SEQUENCE</scope>
</reference>
<accession>A0A3B0WY93</accession>
<dbReference type="InterPro" id="IPR010985">
    <property type="entry name" value="Ribbon_hlx_hlx"/>
</dbReference>
<evidence type="ECO:0000313" key="1">
    <source>
        <dbReference type="EMBL" id="VAW49326.1"/>
    </source>
</evidence>
<dbReference type="SUPFAM" id="SSF47598">
    <property type="entry name" value="Ribbon-helix-helix"/>
    <property type="match status" value="1"/>
</dbReference>